<accession>A0A6G9Z1X6</accession>
<proteinExistence type="predicted"/>
<dbReference type="SUPFAM" id="SSF55961">
    <property type="entry name" value="Bet v1-like"/>
    <property type="match status" value="1"/>
</dbReference>
<dbReference type="EMBL" id="CP046173">
    <property type="protein sequence ID" value="QIS19595.1"/>
    <property type="molecule type" value="Genomic_DNA"/>
</dbReference>
<sequence>MRDDNCEPVRVSRRIAAPAADIFRVLTDPRSHSEIDGSGLLRGVVSGAVISGVGDVFVMAMHADRLGDYEMNNHVVDYEPDRRIGWEPQAGRGHPRAGRFWGQRWSFELTPDGPDATVVTESYDCSKAAADERAALGNGTVWTAAMTATLERLGRLFSD</sequence>
<reference evidence="1 2" key="1">
    <citation type="journal article" date="2019" name="ACS Chem. Biol.">
        <title>Identification and Mobilization of a Cryptic Antibiotic Biosynthesis Gene Locus from a Human-Pathogenic Nocardia Isolate.</title>
        <authorList>
            <person name="Herisse M."/>
            <person name="Ishida K."/>
            <person name="Porter J.L."/>
            <person name="Howden B."/>
            <person name="Hertweck C."/>
            <person name="Stinear T.P."/>
            <person name="Pidot S.J."/>
        </authorList>
    </citation>
    <scope>NUCLEOTIDE SEQUENCE [LARGE SCALE GENOMIC DNA]</scope>
    <source>
        <strain evidence="1 2">AUSMDU00012715</strain>
    </source>
</reference>
<dbReference type="Gene3D" id="3.30.530.20">
    <property type="match status" value="1"/>
</dbReference>
<dbReference type="RefSeq" id="WP_167486882.1">
    <property type="nucleotide sequence ID" value="NZ_CP046173.1"/>
</dbReference>
<name>A0A6G9Z1X6_9NOCA</name>
<gene>
    <name evidence="1" type="ORF">F6W96_16185</name>
</gene>
<evidence type="ECO:0000313" key="1">
    <source>
        <dbReference type="EMBL" id="QIS19595.1"/>
    </source>
</evidence>
<dbReference type="InterPro" id="IPR019587">
    <property type="entry name" value="Polyketide_cyclase/dehydratase"/>
</dbReference>
<organism evidence="1 2">
    <name type="scientific">Nocardia terpenica</name>
    <dbReference type="NCBI Taxonomy" id="455432"/>
    <lineage>
        <taxon>Bacteria</taxon>
        <taxon>Bacillati</taxon>
        <taxon>Actinomycetota</taxon>
        <taxon>Actinomycetes</taxon>
        <taxon>Mycobacteriales</taxon>
        <taxon>Nocardiaceae</taxon>
        <taxon>Nocardia</taxon>
    </lineage>
</organism>
<evidence type="ECO:0000313" key="2">
    <source>
        <dbReference type="Proteomes" id="UP000500953"/>
    </source>
</evidence>
<dbReference type="Pfam" id="PF10604">
    <property type="entry name" value="Polyketide_cyc2"/>
    <property type="match status" value="1"/>
</dbReference>
<dbReference type="AlphaFoldDB" id="A0A6G9Z1X6"/>
<dbReference type="Proteomes" id="UP000500953">
    <property type="component" value="Chromosome"/>
</dbReference>
<protein>
    <submittedName>
        <fullName evidence="1">Polyketide cyclase</fullName>
    </submittedName>
</protein>
<dbReference type="InterPro" id="IPR023393">
    <property type="entry name" value="START-like_dom_sf"/>
</dbReference>